<name>A0ABR0JF32_9EURO</name>
<evidence type="ECO:0000313" key="4">
    <source>
        <dbReference type="Proteomes" id="UP001345691"/>
    </source>
</evidence>
<evidence type="ECO:0000313" key="3">
    <source>
        <dbReference type="EMBL" id="KAK5063327.1"/>
    </source>
</evidence>
<evidence type="ECO:0008006" key="5">
    <source>
        <dbReference type="Google" id="ProtNLM"/>
    </source>
</evidence>
<evidence type="ECO:0000256" key="1">
    <source>
        <dbReference type="ARBA" id="ARBA00023242"/>
    </source>
</evidence>
<proteinExistence type="predicted"/>
<feature type="region of interest" description="Disordered" evidence="2">
    <location>
        <begin position="68"/>
        <end position="96"/>
    </location>
</feature>
<keyword evidence="1" id="KW-0539">Nucleus</keyword>
<keyword evidence="4" id="KW-1185">Reference proteome</keyword>
<gene>
    <name evidence="3" type="ORF">LTR69_004033</name>
</gene>
<dbReference type="Proteomes" id="UP001345691">
    <property type="component" value="Unassembled WGS sequence"/>
</dbReference>
<comment type="caution">
    <text evidence="3">The sequence shown here is derived from an EMBL/GenBank/DDBJ whole genome shotgun (WGS) entry which is preliminary data.</text>
</comment>
<reference evidence="3 4" key="1">
    <citation type="submission" date="2023-08" db="EMBL/GenBank/DDBJ databases">
        <title>Black Yeasts Isolated from many extreme environments.</title>
        <authorList>
            <person name="Coleine C."/>
            <person name="Stajich J.E."/>
            <person name="Selbmann L."/>
        </authorList>
    </citation>
    <scope>NUCLEOTIDE SEQUENCE [LARGE SCALE GENOMIC DNA]</scope>
    <source>
        <strain evidence="3 4">CCFEE 6328</strain>
    </source>
</reference>
<organism evidence="3 4">
    <name type="scientific">Exophiala sideris</name>
    <dbReference type="NCBI Taxonomy" id="1016849"/>
    <lineage>
        <taxon>Eukaryota</taxon>
        <taxon>Fungi</taxon>
        <taxon>Dikarya</taxon>
        <taxon>Ascomycota</taxon>
        <taxon>Pezizomycotina</taxon>
        <taxon>Eurotiomycetes</taxon>
        <taxon>Chaetothyriomycetidae</taxon>
        <taxon>Chaetothyriales</taxon>
        <taxon>Herpotrichiellaceae</taxon>
        <taxon>Exophiala</taxon>
    </lineage>
</organism>
<sequence length="428" mass="48338">MCLRKDVADEDLGFTQGKTLETEDRGVLDATPAEPISPYAEPEVEVQQQDTSTVLWVSPHDHCALPPLQANSQHQSPHSHYSGSVNTSVEFSPAQSATQRHWNSNQITSPILQNVASAVSSPIQLGRLSWPIQNLNEARLYHHYIVNLSLQFDSCDKFHHFGKEIPKRAAYYPVLKYAIFAVSSRHLCLLRGKKDEESHEYVSKCLRILIAALEDPLGHLDENLLAAVILLRTHEEMSDNDERCHLFGTTRILNSIASFAADGGLRESASWVSLRQHIYICLTSQHPLTINLTNYRDSSVFKDTDDEAWANRIIFLFANILTHVFTLESDQLSVQQWLELDAELAAWDAAKPWHFSPLYIDQARVFGAPGEASSPWPCLLVCNPAQGGMYLTDQAEQDAVVEFLVKMNRRMGWQTSHIVQNLQEQWRG</sequence>
<dbReference type="PANTHER" id="PTHR37534">
    <property type="entry name" value="TRANSCRIPTIONAL ACTIVATOR PROTEIN UGA3"/>
    <property type="match status" value="1"/>
</dbReference>
<accession>A0ABR0JF32</accession>
<dbReference type="PANTHER" id="PTHR37534:SF2">
    <property type="entry name" value="N-ACETYLTRANSFERASE DOMAIN-CONTAINING PROTEIN"/>
    <property type="match status" value="1"/>
</dbReference>
<feature type="compositionally biased region" description="Polar residues" evidence="2">
    <location>
        <begin position="69"/>
        <end position="96"/>
    </location>
</feature>
<protein>
    <recommendedName>
        <fullName evidence="5">Transcription factor domain-containing protein</fullName>
    </recommendedName>
</protein>
<dbReference type="EMBL" id="JAVRRF010000007">
    <property type="protein sequence ID" value="KAK5063327.1"/>
    <property type="molecule type" value="Genomic_DNA"/>
</dbReference>
<evidence type="ECO:0000256" key="2">
    <source>
        <dbReference type="SAM" id="MobiDB-lite"/>
    </source>
</evidence>